<comment type="caution">
    <text evidence="2">The sequence shown here is derived from an EMBL/GenBank/DDBJ whole genome shotgun (WGS) entry which is preliminary data.</text>
</comment>
<dbReference type="RefSeq" id="WP_212516948.1">
    <property type="nucleotide sequence ID" value="NZ_JAGSOH010000009.1"/>
</dbReference>
<dbReference type="AlphaFoldDB" id="A0A941II47"/>
<feature type="compositionally biased region" description="Basic and acidic residues" evidence="1">
    <location>
        <begin position="24"/>
        <end position="34"/>
    </location>
</feature>
<evidence type="ECO:0000313" key="3">
    <source>
        <dbReference type="Proteomes" id="UP000676325"/>
    </source>
</evidence>
<reference evidence="2" key="1">
    <citation type="submission" date="2021-04" db="EMBL/GenBank/DDBJ databases">
        <title>Genome based classification of Actinospica acidithermotolerans sp. nov., an actinobacterium isolated from an Indonesian hot spring.</title>
        <authorList>
            <person name="Kusuma A.B."/>
            <person name="Putra K.E."/>
            <person name="Nafisah S."/>
            <person name="Loh J."/>
            <person name="Nouioui I."/>
            <person name="Goodfellow M."/>
        </authorList>
    </citation>
    <scope>NUCLEOTIDE SEQUENCE</scope>
    <source>
        <strain evidence="2">MGRD01-02</strain>
    </source>
</reference>
<feature type="compositionally biased region" description="Low complexity" evidence="1">
    <location>
        <begin position="13"/>
        <end position="23"/>
    </location>
</feature>
<dbReference type="EMBL" id="JAGSOH010000009">
    <property type="protein sequence ID" value="MBR7825793.1"/>
    <property type="molecule type" value="Genomic_DNA"/>
</dbReference>
<feature type="compositionally biased region" description="Basic residues" evidence="1">
    <location>
        <begin position="1"/>
        <end position="12"/>
    </location>
</feature>
<organism evidence="2 3">
    <name type="scientific">Actinospica acidithermotolerans</name>
    <dbReference type="NCBI Taxonomy" id="2828514"/>
    <lineage>
        <taxon>Bacteria</taxon>
        <taxon>Bacillati</taxon>
        <taxon>Actinomycetota</taxon>
        <taxon>Actinomycetes</taxon>
        <taxon>Catenulisporales</taxon>
        <taxon>Actinospicaceae</taxon>
        <taxon>Actinospica</taxon>
    </lineage>
</organism>
<accession>A0A941II47</accession>
<protein>
    <submittedName>
        <fullName evidence="2">Uncharacterized protein</fullName>
    </submittedName>
</protein>
<name>A0A941II47_9ACTN</name>
<keyword evidence="3" id="KW-1185">Reference proteome</keyword>
<evidence type="ECO:0000256" key="1">
    <source>
        <dbReference type="SAM" id="MobiDB-lite"/>
    </source>
</evidence>
<dbReference type="Proteomes" id="UP000676325">
    <property type="component" value="Unassembled WGS sequence"/>
</dbReference>
<gene>
    <name evidence="2" type="ORF">KDK95_05695</name>
</gene>
<sequence length="674" mass="74295">MGKRSSSKKRSPSARSSAAAAQRQAREADVEVEPDRDFEHVAASLRRHAPVLEMDPDVEVVTAPGGIVIELYGHDGIIHQAAVEYWSRDERGRYVHQTAPIAQRLGVRSATTLPRHLRLHARAYDPALACPTCGKTTLLDSRNVALRVAGRPASPCNACAAADTARTAGRAEIERWCRELLADQQRADEAEIILGDLVAGYGLLALLTAHRGEGTVIRVEDFLTYDQGEPTLIGTAGLDANLLADLVRRGYLTVDPRSPSHAFAWDETGAVTGWHPLKAHYTTPWTDQGPAHSAGWLARNLRTVRHTGEVVDAWYRIVGADAAGFLGAMMRWRYGCPPASQVKDEEVVDAVVRKRPAFDPGQLAAVAWSAAQYGFGAASRYGGGRKNAGSSAAGAMVRWLTEPKTIAYESYKRQPLLHPWPLTARQFLEHHFAADPADWQHTRAEREKLRPEIFCPCELATDQDGPLAGWPSGYHRGQGPTLEGTRQVYRTAARRQATTPTNPEAVSAFQEIDARWRAELAASGVDVRDDLARAWIGVMCARALIHTRMMLDLRQISFEGWCEAHHRITSDLEYAARHDLEAAAGAREHTRTSIWSQASDQQRTAVGAWLRDRLQKVTSDVDAVQIDAVWHVIEHPEPEYSPPAAQVPRQLPDRHWTSEVHQSAGVGTDSQDES</sequence>
<proteinExistence type="predicted"/>
<evidence type="ECO:0000313" key="2">
    <source>
        <dbReference type="EMBL" id="MBR7825793.1"/>
    </source>
</evidence>
<feature type="region of interest" description="Disordered" evidence="1">
    <location>
        <begin position="1"/>
        <end position="34"/>
    </location>
</feature>
<feature type="region of interest" description="Disordered" evidence="1">
    <location>
        <begin position="638"/>
        <end position="674"/>
    </location>
</feature>